<dbReference type="OrthoDB" id="9784036at2"/>
<dbReference type="AlphaFoldDB" id="A0A964T1Z1"/>
<dbReference type="GO" id="GO:0016788">
    <property type="term" value="F:hydrolase activity, acting on ester bonds"/>
    <property type="evidence" value="ECO:0007669"/>
    <property type="project" value="TreeGrafter"/>
</dbReference>
<reference evidence="3" key="1">
    <citation type="submission" date="2019-03" db="EMBL/GenBank/DDBJ databases">
        <title>Afifella sp. nov., isolated from activated sludge.</title>
        <authorList>
            <person name="Li Q."/>
            <person name="Liu Y."/>
        </authorList>
    </citation>
    <scope>NUCLEOTIDE SEQUENCE</scope>
    <source>
        <strain evidence="3">L72</strain>
    </source>
</reference>
<keyword evidence="2 3" id="KW-0378">Hydrolase</keyword>
<dbReference type="InterPro" id="IPR000801">
    <property type="entry name" value="Esterase-like"/>
</dbReference>
<evidence type="ECO:0000256" key="1">
    <source>
        <dbReference type="ARBA" id="ARBA00005622"/>
    </source>
</evidence>
<dbReference type="InterPro" id="IPR052558">
    <property type="entry name" value="Siderophore_Hydrolase_D"/>
</dbReference>
<proteinExistence type="inferred from homology"/>
<comment type="similarity">
    <text evidence="1">Belongs to the esterase D family.</text>
</comment>
<dbReference type="EMBL" id="SPKJ01000006">
    <property type="protein sequence ID" value="MYZ46780.1"/>
    <property type="molecule type" value="Genomic_DNA"/>
</dbReference>
<dbReference type="Proteomes" id="UP000773614">
    <property type="component" value="Unassembled WGS sequence"/>
</dbReference>
<evidence type="ECO:0000313" key="3">
    <source>
        <dbReference type="EMBL" id="MYZ46780.1"/>
    </source>
</evidence>
<protein>
    <submittedName>
        <fullName evidence="3">Alpha/beta hydrolase</fullName>
    </submittedName>
</protein>
<name>A0A964T1Z1_9HYPH</name>
<accession>A0A964T1Z1</accession>
<keyword evidence="4" id="KW-1185">Reference proteome</keyword>
<dbReference type="InterPro" id="IPR029058">
    <property type="entry name" value="AB_hydrolase_fold"/>
</dbReference>
<gene>
    <name evidence="3" type="ORF">E4O86_03495</name>
</gene>
<dbReference type="RefSeq" id="WP_161139126.1">
    <property type="nucleotide sequence ID" value="NZ_SPKJ01000006.1"/>
</dbReference>
<dbReference type="Gene3D" id="3.40.50.1820">
    <property type="entry name" value="alpha/beta hydrolase"/>
    <property type="match status" value="1"/>
</dbReference>
<evidence type="ECO:0000313" key="4">
    <source>
        <dbReference type="Proteomes" id="UP000773614"/>
    </source>
</evidence>
<dbReference type="Pfam" id="PF00756">
    <property type="entry name" value="Esterase"/>
    <property type="match status" value="1"/>
</dbReference>
<organism evidence="3 4">
    <name type="scientific">Propylenella binzhouense</name>
    <dbReference type="NCBI Taxonomy" id="2555902"/>
    <lineage>
        <taxon>Bacteria</taxon>
        <taxon>Pseudomonadati</taxon>
        <taxon>Pseudomonadota</taxon>
        <taxon>Alphaproteobacteria</taxon>
        <taxon>Hyphomicrobiales</taxon>
        <taxon>Propylenellaceae</taxon>
        <taxon>Propylenella</taxon>
    </lineage>
</organism>
<dbReference type="PANTHER" id="PTHR40841">
    <property type="entry name" value="SIDEROPHORE TRIACETYLFUSARININE C ESTERASE"/>
    <property type="match status" value="1"/>
</dbReference>
<dbReference type="PANTHER" id="PTHR40841:SF2">
    <property type="entry name" value="SIDEROPHORE-DEGRADING ESTERASE (EUROFUNG)"/>
    <property type="match status" value="1"/>
</dbReference>
<sequence length="294" mass="31489">MPGQAARMAEFGCAEALDIRSSVSGAVFRIRIWSPPGDAPATGRPALYAFDAAECFDLLVGHAARIAGAGGAGTVLPLVVAVGYPDGARRLDRRIYDLTPPRAVYRLPDRPNGEPWPPLGGGDELLDTIERDVKPLVAARRPIAQGRDTLFGHSLGGLLTLHALLSRPDAFRAYVASSPSLWFDGGSLVAAFARFLREARPPAEPVPLRLTVGSEEETVMERDVRRGMDREVRRAWVEGNRMIGNARDLARLIRSGGTAHVRLDYEELAGLDHITVLPAAASAALRVAAAAPPV</sequence>
<dbReference type="SUPFAM" id="SSF53474">
    <property type="entry name" value="alpha/beta-Hydrolases"/>
    <property type="match status" value="1"/>
</dbReference>
<comment type="caution">
    <text evidence="3">The sequence shown here is derived from an EMBL/GenBank/DDBJ whole genome shotgun (WGS) entry which is preliminary data.</text>
</comment>
<evidence type="ECO:0000256" key="2">
    <source>
        <dbReference type="ARBA" id="ARBA00022801"/>
    </source>
</evidence>